<evidence type="ECO:0000256" key="1">
    <source>
        <dbReference type="ARBA" id="ARBA00004429"/>
    </source>
</evidence>
<evidence type="ECO:0000313" key="14">
    <source>
        <dbReference type="EMBL" id="BAN34005.1"/>
    </source>
</evidence>
<evidence type="ECO:0000256" key="5">
    <source>
        <dbReference type="ARBA" id="ARBA00022458"/>
    </source>
</evidence>
<comment type="subunit">
    <text evidence="3">The complex is composed of two ATP-binding proteins (NodI) and two transmembrane proteins (NodJ).</text>
</comment>
<feature type="transmembrane region" description="Helical" evidence="12">
    <location>
        <begin position="133"/>
        <end position="151"/>
    </location>
</feature>
<evidence type="ECO:0000256" key="12">
    <source>
        <dbReference type="RuleBase" id="RU361157"/>
    </source>
</evidence>
<evidence type="ECO:0000256" key="9">
    <source>
        <dbReference type="ARBA" id="ARBA00022989"/>
    </source>
</evidence>
<evidence type="ECO:0000256" key="8">
    <source>
        <dbReference type="ARBA" id="ARBA00022692"/>
    </source>
</evidence>
<keyword evidence="8 12" id="KW-0812">Transmembrane</keyword>
<evidence type="ECO:0000259" key="13">
    <source>
        <dbReference type="PROSITE" id="PS51012"/>
    </source>
</evidence>
<comment type="function">
    <text evidence="11">Part of the ABC transporter complex NodIJ involved in the export of the nodulation factors (Nod factors), the bacterial signal molecules that induce symbiosis and subsequent nodulation induction. Nod factors are LCO (lipo-chitin oligosaccharide), a modified beta-1,4-linked N-acetylglucosamine oligosaccharide. This subunit encodes the transporter.</text>
</comment>
<feature type="domain" description="ABC transmembrane type-2" evidence="13">
    <location>
        <begin position="40"/>
        <end position="266"/>
    </location>
</feature>
<keyword evidence="9 12" id="KW-1133">Transmembrane helix</keyword>
<evidence type="ECO:0000256" key="6">
    <source>
        <dbReference type="ARBA" id="ARBA00022475"/>
    </source>
</evidence>
<gene>
    <name evidence="14" type="ORF">SCD_n00156</name>
</gene>
<feature type="transmembrane region" description="Helical" evidence="12">
    <location>
        <begin position="157"/>
        <end position="178"/>
    </location>
</feature>
<dbReference type="STRING" id="1163617.SCD_n00156"/>
<dbReference type="EMBL" id="AP013066">
    <property type="protein sequence ID" value="BAN34005.1"/>
    <property type="molecule type" value="Genomic_DNA"/>
</dbReference>
<name>S6A9F2_SULDS</name>
<evidence type="ECO:0000256" key="11">
    <source>
        <dbReference type="ARBA" id="ARBA00025119"/>
    </source>
</evidence>
<evidence type="ECO:0000256" key="2">
    <source>
        <dbReference type="ARBA" id="ARBA00008394"/>
    </source>
</evidence>
<dbReference type="InterPro" id="IPR051784">
    <property type="entry name" value="Nod_factor_ABC_transporter"/>
</dbReference>
<dbReference type="NCBIfam" id="TIGR01291">
    <property type="entry name" value="nodJ"/>
    <property type="match status" value="1"/>
</dbReference>
<dbReference type="GO" id="GO:0015772">
    <property type="term" value="P:oligosaccharide transport"/>
    <property type="evidence" value="ECO:0007669"/>
    <property type="project" value="InterPro"/>
</dbReference>
<feature type="transmembrane region" description="Helical" evidence="12">
    <location>
        <begin position="185"/>
        <end position="206"/>
    </location>
</feature>
<protein>
    <recommendedName>
        <fullName evidence="12">Transport permease protein</fullName>
    </recommendedName>
</protein>
<evidence type="ECO:0000256" key="10">
    <source>
        <dbReference type="ARBA" id="ARBA00023136"/>
    </source>
</evidence>
<sequence length="269" mass="29729">MADILSIMFMRSYFRLPALSLRFIPVWQRNFLVWRKLAIPSILGNLADPAFYMLGLGYGLGGLLPEVGGVPYLTFLAAGTVCYSTMNSATFEVLYSGFSRMHVQKTWEAILNAPLTLDDVLLAELLWATSKSLLSGLAILVIVWVLGLAGFAQTLWLIPLIILIGFCFAGMGLVMNALSPNYDFFMYYFTLVITPMVLLCGVFYPVDQLPTWLQAISAWLPLTHAIALARPLVQGGEPQQVLAHALALLAYGGVGFYIALVLTRRRLLK</sequence>
<comment type="subcellular location">
    <subcellularLocation>
        <location evidence="1 12">Cell inner membrane</location>
        <topology evidence="1 12">Multi-pass membrane protein</topology>
    </subcellularLocation>
</comment>
<dbReference type="InterPro" id="IPR047817">
    <property type="entry name" value="ABC2_TM_bact-type"/>
</dbReference>
<keyword evidence="6 12" id="KW-1003">Cell membrane</keyword>
<keyword evidence="10 12" id="KW-0472">Membrane</keyword>
<dbReference type="InterPro" id="IPR000412">
    <property type="entry name" value="ABC_2_transport"/>
</dbReference>
<proteinExistence type="inferred from homology"/>
<evidence type="ECO:0000256" key="7">
    <source>
        <dbReference type="ARBA" id="ARBA00022519"/>
    </source>
</evidence>
<keyword evidence="4 12" id="KW-0813">Transport</keyword>
<feature type="transmembrane region" description="Helical" evidence="12">
    <location>
        <begin position="37"/>
        <end position="60"/>
    </location>
</feature>
<dbReference type="InterPro" id="IPR013525">
    <property type="entry name" value="ABC2_TM"/>
</dbReference>
<dbReference type="KEGG" id="sdr:SCD_n00156"/>
<dbReference type="GO" id="GO:0043190">
    <property type="term" value="C:ATP-binding cassette (ABC) transporter complex"/>
    <property type="evidence" value="ECO:0007669"/>
    <property type="project" value="InterPro"/>
</dbReference>
<dbReference type="HOGENOM" id="CLU_039483_3_1_4"/>
<feature type="transmembrane region" description="Helical" evidence="12">
    <location>
        <begin position="72"/>
        <end position="95"/>
    </location>
</feature>
<keyword evidence="7" id="KW-0997">Cell inner membrane</keyword>
<evidence type="ECO:0000313" key="15">
    <source>
        <dbReference type="Proteomes" id="UP000015559"/>
    </source>
</evidence>
<dbReference type="PROSITE" id="PS51012">
    <property type="entry name" value="ABC_TM2"/>
    <property type="match status" value="1"/>
</dbReference>
<dbReference type="InterPro" id="IPR005981">
    <property type="entry name" value="ABC_transptNodJ"/>
</dbReference>
<organism evidence="14 15">
    <name type="scientific">Sulfuricella denitrificans (strain DSM 22764 / NBRC 105220 / skB26)</name>
    <dbReference type="NCBI Taxonomy" id="1163617"/>
    <lineage>
        <taxon>Bacteria</taxon>
        <taxon>Pseudomonadati</taxon>
        <taxon>Pseudomonadota</taxon>
        <taxon>Betaproteobacteria</taxon>
        <taxon>Nitrosomonadales</taxon>
        <taxon>Sulfuricellaceae</taxon>
        <taxon>Sulfuricella</taxon>
    </lineage>
</organism>
<reference evidence="14 15" key="1">
    <citation type="journal article" date="2012" name="Appl. Environ. Microbiol.">
        <title>Draft genome sequence of a psychrotolerant sulfur-oxidizing bacterium, Sulfuricella denitrificans skB26, and proteomic insights into cold adaptation.</title>
        <authorList>
            <person name="Watanabe T."/>
            <person name="Kojima H."/>
            <person name="Fukui M."/>
        </authorList>
    </citation>
    <scope>NUCLEOTIDE SEQUENCE [LARGE SCALE GENOMIC DNA]</scope>
    <source>
        <strain evidence="15">skB26</strain>
    </source>
</reference>
<dbReference type="RefSeq" id="WP_009207049.1">
    <property type="nucleotide sequence ID" value="NC_022357.1"/>
</dbReference>
<dbReference type="GO" id="GO:0140359">
    <property type="term" value="F:ABC-type transporter activity"/>
    <property type="evidence" value="ECO:0007669"/>
    <property type="project" value="InterPro"/>
</dbReference>
<comment type="similarity">
    <text evidence="2">Belongs to the ABC-2 integral membrane protein family. Lipooligosaccharide exporter (TC 3.A.1.102) subfamily.</text>
</comment>
<accession>S6A9F2</accession>
<evidence type="ECO:0000256" key="3">
    <source>
        <dbReference type="ARBA" id="ARBA00011350"/>
    </source>
</evidence>
<dbReference type="Proteomes" id="UP000015559">
    <property type="component" value="Chromosome"/>
</dbReference>
<evidence type="ECO:0000256" key="4">
    <source>
        <dbReference type="ARBA" id="ARBA00022448"/>
    </source>
</evidence>
<feature type="transmembrane region" description="Helical" evidence="12">
    <location>
        <begin position="241"/>
        <end position="262"/>
    </location>
</feature>
<dbReference type="PIRSF" id="PIRSF006648">
    <property type="entry name" value="DrrB"/>
    <property type="match status" value="1"/>
</dbReference>
<keyword evidence="5" id="KW-0536">Nodulation</keyword>
<dbReference type="PANTHER" id="PTHR43229:SF2">
    <property type="entry name" value="NODULATION PROTEIN J"/>
    <property type="match status" value="1"/>
</dbReference>
<dbReference type="PANTHER" id="PTHR43229">
    <property type="entry name" value="NODULATION PROTEIN J"/>
    <property type="match status" value="1"/>
</dbReference>
<dbReference type="AlphaFoldDB" id="S6A9F2"/>
<dbReference type="eggNOG" id="COG0842">
    <property type="taxonomic scope" value="Bacteria"/>
</dbReference>
<keyword evidence="15" id="KW-1185">Reference proteome</keyword>
<dbReference type="Pfam" id="PF01061">
    <property type="entry name" value="ABC2_membrane"/>
    <property type="match status" value="1"/>
</dbReference>
<dbReference type="PRINTS" id="PR00164">
    <property type="entry name" value="ABC2TRNSPORT"/>
</dbReference>